<keyword evidence="2" id="KW-1185">Reference proteome</keyword>
<protein>
    <submittedName>
        <fullName evidence="1">Uncharacterized protein</fullName>
    </submittedName>
</protein>
<name>A0ACC1Q3C6_9APHY</name>
<dbReference type="EMBL" id="JANSHE010000477">
    <property type="protein sequence ID" value="KAJ3010344.1"/>
    <property type="molecule type" value="Genomic_DNA"/>
</dbReference>
<dbReference type="Proteomes" id="UP001144978">
    <property type="component" value="Unassembled WGS sequence"/>
</dbReference>
<gene>
    <name evidence="1" type="ORF">NUW54_g2511</name>
</gene>
<accession>A0ACC1Q3C6</accession>
<comment type="caution">
    <text evidence="1">The sequence shown here is derived from an EMBL/GenBank/DDBJ whole genome shotgun (WGS) entry which is preliminary data.</text>
</comment>
<reference evidence="1" key="1">
    <citation type="submission" date="2022-08" db="EMBL/GenBank/DDBJ databases">
        <title>Genome Sequence of Pycnoporus sanguineus.</title>
        <authorList>
            <person name="Buettner E."/>
        </authorList>
    </citation>
    <scope>NUCLEOTIDE SEQUENCE</scope>
    <source>
        <strain evidence="1">CG-C14</strain>
    </source>
</reference>
<organism evidence="1 2">
    <name type="scientific">Trametes sanguinea</name>
    <dbReference type="NCBI Taxonomy" id="158606"/>
    <lineage>
        <taxon>Eukaryota</taxon>
        <taxon>Fungi</taxon>
        <taxon>Dikarya</taxon>
        <taxon>Basidiomycota</taxon>
        <taxon>Agaricomycotina</taxon>
        <taxon>Agaricomycetes</taxon>
        <taxon>Polyporales</taxon>
        <taxon>Polyporaceae</taxon>
        <taxon>Trametes</taxon>
    </lineage>
</organism>
<evidence type="ECO:0000313" key="2">
    <source>
        <dbReference type="Proteomes" id="UP001144978"/>
    </source>
</evidence>
<evidence type="ECO:0000313" key="1">
    <source>
        <dbReference type="EMBL" id="KAJ3010344.1"/>
    </source>
</evidence>
<proteinExistence type="predicted"/>
<sequence length="184" mass="20397">MRLPVPPIFFVHIINGRPCVFVASSTYHPLGRRLITVRLLRSNNGSNPTDILLPRITFTTTLTSGHTLLRCQFPLAPAYATTFNSCQGLTLDVVGVDLIHAVFAHGQLYTAFSRIRHRSHALIRLPPGQCSTSNVVYDALLSSMEWIKGMVQDEAEYARKHSGSDGPQLRTRTTAVKARNVLSE</sequence>